<comment type="caution">
    <text evidence="1">The sequence shown here is derived from an EMBL/GenBank/DDBJ whole genome shotgun (WGS) entry which is preliminary data.</text>
</comment>
<evidence type="ECO:0000313" key="2">
    <source>
        <dbReference type="Proteomes" id="UP000756387"/>
    </source>
</evidence>
<protein>
    <recommendedName>
        <fullName evidence="3">Transcriptional regulator, AbiEi antitoxin, Type IV TA system</fullName>
    </recommendedName>
</protein>
<sequence length="307" mass="34469">MDWEELTRRQEGLVARRQLLALGLGDHDVRRMLRRRDLTAVHRGVFVAHTGPLSWRQRAWAAVLFLHPAALWGPSALAAERSRSDSPPGPLHVAVDELRRVDPPDGVVVHRVSRLASVARLQASPPRMKIELAVLDTAGAARGELDRIAAVTDAVQSRLVTPGRLRDALEVRPKLRHRAHLRQLLRDLELGTDSALEHGYLVRVERAHGLPVGQRQSRLVGQAERRDVKYEGGRVVVELDSRAYHSLARERYVDLERDVTAALAGFHTVRIGWGQVFHTPCRTAVHLAELLRLRGWTGELLRCDQCP</sequence>
<name>A0ABR9RT00_9ACTN</name>
<proteinExistence type="predicted"/>
<gene>
    <name evidence="1" type="ORF">IEQ44_08480</name>
</gene>
<dbReference type="Proteomes" id="UP000756387">
    <property type="component" value="Unassembled WGS sequence"/>
</dbReference>
<evidence type="ECO:0000313" key="1">
    <source>
        <dbReference type="EMBL" id="MBE7324687.1"/>
    </source>
</evidence>
<evidence type="ECO:0008006" key="3">
    <source>
        <dbReference type="Google" id="ProtNLM"/>
    </source>
</evidence>
<organism evidence="1 2">
    <name type="scientific">Nocardioides malaquae</name>
    <dbReference type="NCBI Taxonomy" id="2773426"/>
    <lineage>
        <taxon>Bacteria</taxon>
        <taxon>Bacillati</taxon>
        <taxon>Actinomycetota</taxon>
        <taxon>Actinomycetes</taxon>
        <taxon>Propionibacteriales</taxon>
        <taxon>Nocardioidaceae</taxon>
        <taxon>Nocardioides</taxon>
    </lineage>
</organism>
<keyword evidence="2" id="KW-1185">Reference proteome</keyword>
<accession>A0ABR9RT00</accession>
<dbReference type="EMBL" id="JADCSA010000007">
    <property type="protein sequence ID" value="MBE7324687.1"/>
    <property type="molecule type" value="Genomic_DNA"/>
</dbReference>
<reference evidence="1 2" key="1">
    <citation type="submission" date="2020-10" db="EMBL/GenBank/DDBJ databases">
        <title>Nocardioides sp. isolated from sludge.</title>
        <authorList>
            <person name="Zhang X."/>
        </authorList>
    </citation>
    <scope>NUCLEOTIDE SEQUENCE [LARGE SCALE GENOMIC DNA]</scope>
    <source>
        <strain evidence="1 2">Y6</strain>
    </source>
</reference>
<dbReference type="RefSeq" id="WP_193638028.1">
    <property type="nucleotide sequence ID" value="NZ_JADCSA010000007.1"/>
</dbReference>